<organism evidence="2 3">
    <name type="scientific">Williamsia herbipolensis</name>
    <dbReference type="NCBI Taxonomy" id="1603258"/>
    <lineage>
        <taxon>Bacteria</taxon>
        <taxon>Bacillati</taxon>
        <taxon>Actinomycetota</taxon>
        <taxon>Actinomycetes</taxon>
        <taxon>Mycobacteriales</taxon>
        <taxon>Nocardiaceae</taxon>
        <taxon>Williamsia</taxon>
    </lineage>
</organism>
<reference evidence="2 3" key="1">
    <citation type="submission" date="2022-10" db="EMBL/GenBank/DDBJ databases">
        <title>The complete genomes of actinobacterial strains from the NBC collection.</title>
        <authorList>
            <person name="Joergensen T.S."/>
            <person name="Alvarez Arevalo M."/>
            <person name="Sterndorff E.B."/>
            <person name="Faurdal D."/>
            <person name="Vuksanovic O."/>
            <person name="Mourched A.-S."/>
            <person name="Charusanti P."/>
            <person name="Shaw S."/>
            <person name="Blin K."/>
            <person name="Weber T."/>
        </authorList>
    </citation>
    <scope>NUCLEOTIDE SEQUENCE [LARGE SCALE GENOMIC DNA]</scope>
    <source>
        <strain evidence="2 3">NBC_00319</strain>
    </source>
</reference>
<dbReference type="EMBL" id="CP108021">
    <property type="protein sequence ID" value="WUM18593.1"/>
    <property type="molecule type" value="Genomic_DNA"/>
</dbReference>
<dbReference type="InterPro" id="IPR032710">
    <property type="entry name" value="NTF2-like_dom_sf"/>
</dbReference>
<dbReference type="Pfam" id="PF12680">
    <property type="entry name" value="SnoaL_2"/>
    <property type="match status" value="1"/>
</dbReference>
<accession>A0AAU4JXP8</accession>
<gene>
    <name evidence="2" type="ORF">OG579_12645</name>
</gene>
<name>A0AAU4JXP8_9NOCA</name>
<dbReference type="RefSeq" id="WP_045824856.1">
    <property type="nucleotide sequence ID" value="NZ_CP108021.1"/>
</dbReference>
<dbReference type="InterPro" id="IPR037401">
    <property type="entry name" value="SnoaL-like"/>
</dbReference>
<evidence type="ECO:0000313" key="3">
    <source>
        <dbReference type="Proteomes" id="UP001432128"/>
    </source>
</evidence>
<dbReference type="KEGG" id="whr:OG579_12645"/>
<evidence type="ECO:0000259" key="1">
    <source>
        <dbReference type="Pfam" id="PF12680"/>
    </source>
</evidence>
<proteinExistence type="predicted"/>
<keyword evidence="3" id="KW-1185">Reference proteome</keyword>
<protein>
    <submittedName>
        <fullName evidence="2">Nuclear transport factor 2 family protein</fullName>
    </submittedName>
</protein>
<dbReference type="SUPFAM" id="SSF54427">
    <property type="entry name" value="NTF2-like"/>
    <property type="match status" value="1"/>
</dbReference>
<feature type="domain" description="SnoaL-like" evidence="1">
    <location>
        <begin position="10"/>
        <end position="109"/>
    </location>
</feature>
<dbReference type="Proteomes" id="UP001432128">
    <property type="component" value="Chromosome"/>
</dbReference>
<dbReference type="AlphaFoldDB" id="A0AAU4JXP8"/>
<dbReference type="Gene3D" id="3.10.450.50">
    <property type="match status" value="1"/>
</dbReference>
<sequence length="123" mass="13452">MSSEQIANAVKAYVELVGSGTAEQVVDLYADSATVEDPIGSDIKSTREALLEFYGVIAQLERSTELKWMRIAGDTAVFEFSLVTAAGDAKFEVTPVDIMRFDDEGRVVSMRAVWDPASDLKQI</sequence>
<evidence type="ECO:0000313" key="2">
    <source>
        <dbReference type="EMBL" id="WUM18593.1"/>
    </source>
</evidence>